<dbReference type="PANTHER" id="PTHR46112">
    <property type="entry name" value="AMINOPEPTIDASE"/>
    <property type="match status" value="1"/>
</dbReference>
<keyword evidence="3" id="KW-0614">Plasmid</keyword>
<dbReference type="RefSeq" id="WP_124875182.1">
    <property type="nucleotide sequence ID" value="NZ_CP034186.1"/>
</dbReference>
<dbReference type="PANTHER" id="PTHR46112:SF8">
    <property type="entry name" value="CYTOPLASMIC PEPTIDASE PEPQ-RELATED"/>
    <property type="match status" value="1"/>
</dbReference>
<evidence type="ECO:0000259" key="1">
    <source>
        <dbReference type="Pfam" id="PF00557"/>
    </source>
</evidence>
<organism evidence="3 4">
    <name type="scientific">Deinococcus psychrotolerans</name>
    <dbReference type="NCBI Taxonomy" id="2489213"/>
    <lineage>
        <taxon>Bacteria</taxon>
        <taxon>Thermotogati</taxon>
        <taxon>Deinococcota</taxon>
        <taxon>Deinococci</taxon>
        <taxon>Deinococcales</taxon>
        <taxon>Deinococcaceae</taxon>
        <taxon>Deinococcus</taxon>
    </lineage>
</organism>
<evidence type="ECO:0000313" key="4">
    <source>
        <dbReference type="Proteomes" id="UP000276417"/>
    </source>
</evidence>
<dbReference type="InterPro" id="IPR000587">
    <property type="entry name" value="Creatinase_N"/>
</dbReference>
<dbReference type="OrthoDB" id="65160at2"/>
<dbReference type="Pfam" id="PF01321">
    <property type="entry name" value="Creatinase_N"/>
    <property type="match status" value="1"/>
</dbReference>
<geneLocation type="plasmid" evidence="3 4">
    <name>unnamed2</name>
</geneLocation>
<dbReference type="InterPro" id="IPR050659">
    <property type="entry name" value="Peptidase_M24B"/>
</dbReference>
<feature type="domain" description="Creatinase N-terminal" evidence="2">
    <location>
        <begin position="3"/>
        <end position="123"/>
    </location>
</feature>
<dbReference type="Gene3D" id="3.40.350.10">
    <property type="entry name" value="Creatinase/prolidase N-terminal domain"/>
    <property type="match status" value="1"/>
</dbReference>
<feature type="domain" description="Peptidase M24" evidence="1">
    <location>
        <begin position="133"/>
        <end position="334"/>
    </location>
</feature>
<protein>
    <submittedName>
        <fullName evidence="3">M24 family metallopeptidase</fullName>
    </submittedName>
</protein>
<sequence>MDRLAQLQAALKPAALDALLLTAPYQLRAFCGAQVSAGALVVTPERRVLLLDPRYQQAVKPGKVEIKPYVGIHEYARALRELFGPDAVRIGVYAPALSLADMQTLNPHGDLTFVPADALINELTSLLSSAEIEALQQAEAVTRQAIEVAFAALRPGVTERQLQQLLLSHIYQESEGPSFEPIIAFGSRTALPHAHPGMTALGQNELVTIDAGAVIDGLHADLTVTRLFGQSERAQQLIDLTQQALEAALQAVRPGVTASEVDEAARAPIRAAGLDQHTLRGIGHALGYQTHQFPILREHGQEKLQVGQVLAIEPGVYLPGFGGVRLEKMIVVTETGGRLISEWRSEERAE</sequence>
<dbReference type="Gene3D" id="3.90.230.10">
    <property type="entry name" value="Creatinase/methionine aminopeptidase superfamily"/>
    <property type="match status" value="1"/>
</dbReference>
<dbReference type="InterPro" id="IPR036005">
    <property type="entry name" value="Creatinase/aminopeptidase-like"/>
</dbReference>
<dbReference type="SUPFAM" id="SSF55920">
    <property type="entry name" value="Creatinase/aminopeptidase"/>
    <property type="match status" value="1"/>
</dbReference>
<name>A0A3G8YJT4_9DEIO</name>
<dbReference type="Proteomes" id="UP000276417">
    <property type="component" value="Plasmid unnamed2"/>
</dbReference>
<accession>A0A3G8YJT4</accession>
<evidence type="ECO:0000313" key="3">
    <source>
        <dbReference type="EMBL" id="AZI45000.1"/>
    </source>
</evidence>
<dbReference type="SUPFAM" id="SSF53092">
    <property type="entry name" value="Creatinase/prolidase N-terminal domain"/>
    <property type="match status" value="1"/>
</dbReference>
<evidence type="ECO:0000259" key="2">
    <source>
        <dbReference type="Pfam" id="PF01321"/>
    </source>
</evidence>
<reference evidence="3 4" key="1">
    <citation type="submission" date="2018-11" db="EMBL/GenBank/DDBJ databases">
        <title>Deinococcus shelandsis sp. nov., isolated from South Shetland Islands soil of Antarctica.</title>
        <authorList>
            <person name="Tian J."/>
        </authorList>
    </citation>
    <scope>NUCLEOTIDE SEQUENCE [LARGE SCALE GENOMIC DNA]</scope>
    <source>
        <strain evidence="3 4">S14-83T</strain>
        <plasmid evidence="3 4">unnamed2</plasmid>
    </source>
</reference>
<dbReference type="PRINTS" id="PR00599">
    <property type="entry name" value="MAPEPTIDASE"/>
</dbReference>
<proteinExistence type="predicted"/>
<dbReference type="GO" id="GO:0004177">
    <property type="term" value="F:aminopeptidase activity"/>
    <property type="evidence" value="ECO:0007669"/>
    <property type="project" value="UniProtKB-ARBA"/>
</dbReference>
<dbReference type="GO" id="GO:0008235">
    <property type="term" value="F:metalloexopeptidase activity"/>
    <property type="evidence" value="ECO:0007669"/>
    <property type="project" value="UniProtKB-ARBA"/>
</dbReference>
<dbReference type="Pfam" id="PF00557">
    <property type="entry name" value="Peptidase_M24"/>
    <property type="match status" value="1"/>
</dbReference>
<dbReference type="EMBL" id="CP034186">
    <property type="protein sequence ID" value="AZI45000.1"/>
    <property type="molecule type" value="Genomic_DNA"/>
</dbReference>
<dbReference type="InterPro" id="IPR029149">
    <property type="entry name" value="Creatin/AminoP/Spt16_N"/>
</dbReference>
<keyword evidence="4" id="KW-1185">Reference proteome</keyword>
<gene>
    <name evidence="3" type="ORF">EHF33_19055</name>
</gene>
<dbReference type="KEGG" id="dph:EHF33_19055"/>
<dbReference type="AlphaFoldDB" id="A0A3G8YJT4"/>
<dbReference type="InterPro" id="IPR001714">
    <property type="entry name" value="Pept_M24_MAP"/>
</dbReference>
<dbReference type="InterPro" id="IPR000994">
    <property type="entry name" value="Pept_M24"/>
</dbReference>